<dbReference type="RefSeq" id="WP_005542682.1">
    <property type="nucleotide sequence ID" value="NZ_JAMDLX010000051.1"/>
</dbReference>
<organism evidence="1 2">
    <name type="scientific">Paenibacillus alvei</name>
    <name type="common">Bacillus alvei</name>
    <dbReference type="NCBI Taxonomy" id="44250"/>
    <lineage>
        <taxon>Bacteria</taxon>
        <taxon>Bacillati</taxon>
        <taxon>Bacillota</taxon>
        <taxon>Bacilli</taxon>
        <taxon>Bacillales</taxon>
        <taxon>Paenibacillaceae</taxon>
        <taxon>Paenibacillus</taxon>
    </lineage>
</organism>
<name>A0ABT4GZU1_PAEAL</name>
<proteinExistence type="predicted"/>
<reference evidence="1 2" key="1">
    <citation type="submission" date="2022-05" db="EMBL/GenBank/DDBJ databases">
        <title>Genome Sequencing of Bee-Associated Microbes.</title>
        <authorList>
            <person name="Dunlap C."/>
        </authorList>
    </citation>
    <scope>NUCLEOTIDE SEQUENCE [LARGE SCALE GENOMIC DNA]</scope>
    <source>
        <strain evidence="1 2">NRRL B-04010</strain>
    </source>
</reference>
<protein>
    <submittedName>
        <fullName evidence="1">Phage tail assembly protein</fullName>
    </submittedName>
</protein>
<accession>A0ABT4GZU1</accession>
<gene>
    <name evidence="1" type="ORF">M5X12_16620</name>
</gene>
<dbReference type="Pfam" id="PF10109">
    <property type="entry name" value="Phage_TAC_7"/>
    <property type="match status" value="1"/>
</dbReference>
<dbReference type="EMBL" id="JAMDNP010000032">
    <property type="protein sequence ID" value="MCY9762198.1"/>
    <property type="molecule type" value="Genomic_DNA"/>
</dbReference>
<dbReference type="InterPro" id="IPR019289">
    <property type="entry name" value="Phage_tail_E/E"/>
</dbReference>
<evidence type="ECO:0000313" key="1">
    <source>
        <dbReference type="EMBL" id="MCY9762198.1"/>
    </source>
</evidence>
<evidence type="ECO:0000313" key="2">
    <source>
        <dbReference type="Proteomes" id="UP001527181"/>
    </source>
</evidence>
<keyword evidence="2" id="KW-1185">Reference proteome</keyword>
<dbReference type="GeneID" id="94487075"/>
<dbReference type="Proteomes" id="UP001527181">
    <property type="component" value="Unassembled WGS sequence"/>
</dbReference>
<comment type="caution">
    <text evidence="1">The sequence shown here is derived from an EMBL/GenBank/DDBJ whole genome shotgun (WGS) entry which is preliminary data.</text>
</comment>
<sequence>MTKEQHTEQTMADEFVYKLIRPISFDGEEVKELVLDFDELTGQDLLACARQAQVMAPNEVNLVRALSLTYQVVVAAKAAGVAAELIQSLKAKDFTQVTQRAQNFLTTQE</sequence>